<gene>
    <name evidence="2" type="ORF">AFL42_15910</name>
</gene>
<name>A0ABR5MFS3_9BACI</name>
<evidence type="ECO:0000259" key="1">
    <source>
        <dbReference type="Pfam" id="PF07872"/>
    </source>
</evidence>
<proteinExistence type="predicted"/>
<dbReference type="RefSeq" id="WP_047186564.1">
    <property type="nucleotide sequence ID" value="NZ_JAHHXM010000004.1"/>
</dbReference>
<organism evidence="2 3">
    <name type="scientific">Oceanobacillus caeni</name>
    <dbReference type="NCBI Taxonomy" id="405946"/>
    <lineage>
        <taxon>Bacteria</taxon>
        <taxon>Bacillati</taxon>
        <taxon>Bacillota</taxon>
        <taxon>Bacilli</taxon>
        <taxon>Bacillales</taxon>
        <taxon>Bacillaceae</taxon>
        <taxon>Oceanobacillus</taxon>
    </lineage>
</organism>
<sequence length="74" mass="8146">MAAFELTKSTLQLVLNDGNDLKTGMPVYKYKSFNNVKTSATADQLYAVANAFAGLQDRPLYNIIRKDTADVTAE</sequence>
<dbReference type="Proteomes" id="UP000037854">
    <property type="component" value="Unassembled WGS sequence"/>
</dbReference>
<comment type="caution">
    <text evidence="2">The sequence shown here is derived from an EMBL/GenBank/DDBJ whole genome shotgun (WGS) entry which is preliminary data.</text>
</comment>
<dbReference type="EMBL" id="LGTK01000086">
    <property type="protein sequence ID" value="KPH71219.1"/>
    <property type="molecule type" value="Genomic_DNA"/>
</dbReference>
<accession>A0ABR5MFS3</accession>
<evidence type="ECO:0000313" key="2">
    <source>
        <dbReference type="EMBL" id="KPH71219.1"/>
    </source>
</evidence>
<dbReference type="InterPro" id="IPR012454">
    <property type="entry name" value="DUF1659"/>
</dbReference>
<dbReference type="Pfam" id="PF07872">
    <property type="entry name" value="DUF1659"/>
    <property type="match status" value="1"/>
</dbReference>
<reference evidence="2 3" key="1">
    <citation type="submission" date="2015-07" db="EMBL/GenBank/DDBJ databases">
        <title>High-quality draft genome sequence of Oceanobacillus caeni HM6, a bacillus isolated from a human feces.</title>
        <authorList>
            <person name="Kumar J."/>
            <person name="Verma M.K."/>
            <person name="Pandey R."/>
            <person name="Bhambi M."/>
            <person name="Chauhan N."/>
        </authorList>
    </citation>
    <scope>NUCLEOTIDE SEQUENCE [LARGE SCALE GENOMIC DNA]</scope>
    <source>
        <strain evidence="2 3">HM6</strain>
    </source>
</reference>
<protein>
    <recommendedName>
        <fullName evidence="1">DUF1659 domain-containing protein</fullName>
    </recommendedName>
</protein>
<keyword evidence="3" id="KW-1185">Reference proteome</keyword>
<feature type="domain" description="DUF1659" evidence="1">
    <location>
        <begin position="5"/>
        <end position="72"/>
    </location>
</feature>
<evidence type="ECO:0000313" key="3">
    <source>
        <dbReference type="Proteomes" id="UP000037854"/>
    </source>
</evidence>